<sequence>MDPGTLRRVTREFNRYRAPECRARTVRNGEDRLVVEFSGTAAHFACCFDEHFVDYGYYLKDVAESDFEIEKIERMKNGWFAVTYRRAR</sequence>
<dbReference type="AlphaFoldDB" id="A0A0S7WLR7"/>
<reference evidence="1 2" key="1">
    <citation type="journal article" date="2015" name="Microbiome">
        <title>Genomic resolution of linkages in carbon, nitrogen, and sulfur cycling among widespread estuary sediment bacteria.</title>
        <authorList>
            <person name="Baker B.J."/>
            <person name="Lazar C.S."/>
            <person name="Teske A.P."/>
            <person name="Dick G.J."/>
        </authorList>
    </citation>
    <scope>NUCLEOTIDE SEQUENCE [LARGE SCALE GENOMIC DNA]</scope>
    <source>
        <strain evidence="1">DG_26</strain>
    </source>
</reference>
<evidence type="ECO:0000313" key="1">
    <source>
        <dbReference type="EMBL" id="KPJ51057.1"/>
    </source>
</evidence>
<dbReference type="Proteomes" id="UP000051124">
    <property type="component" value="Unassembled WGS sequence"/>
</dbReference>
<accession>A0A0S7WLR7</accession>
<organism evidence="1 2">
    <name type="scientific">candidate division TA06 bacterium DG_26</name>
    <dbReference type="NCBI Taxonomy" id="1703771"/>
    <lineage>
        <taxon>Bacteria</taxon>
        <taxon>Bacteria division TA06</taxon>
    </lineage>
</organism>
<comment type="caution">
    <text evidence="1">The sequence shown here is derived from an EMBL/GenBank/DDBJ whole genome shotgun (WGS) entry which is preliminary data.</text>
</comment>
<dbReference type="EMBL" id="LIZT01000007">
    <property type="protein sequence ID" value="KPJ51057.1"/>
    <property type="molecule type" value="Genomic_DNA"/>
</dbReference>
<protein>
    <submittedName>
        <fullName evidence="1">Uncharacterized protein</fullName>
    </submittedName>
</protein>
<proteinExistence type="predicted"/>
<gene>
    <name evidence="1" type="ORF">AMJ40_01165</name>
</gene>
<name>A0A0S7WLR7_UNCT6</name>
<evidence type="ECO:0000313" key="2">
    <source>
        <dbReference type="Proteomes" id="UP000051124"/>
    </source>
</evidence>